<dbReference type="EMBL" id="LGAV01000001">
    <property type="protein sequence ID" value="KOS16582.1"/>
    <property type="molecule type" value="Genomic_DNA"/>
</dbReference>
<feature type="compositionally biased region" description="Basic and acidic residues" evidence="1">
    <location>
        <begin position="183"/>
        <end position="196"/>
    </location>
</feature>
<feature type="region of interest" description="Disordered" evidence="1">
    <location>
        <begin position="85"/>
        <end position="148"/>
    </location>
</feature>
<evidence type="ECO:0000313" key="3">
    <source>
        <dbReference type="Proteomes" id="UP000037751"/>
    </source>
</evidence>
<dbReference type="Proteomes" id="UP000037751">
    <property type="component" value="Unassembled WGS sequence"/>
</dbReference>
<gene>
    <name evidence="2" type="ORF">Malapachy_3125</name>
</gene>
<protein>
    <submittedName>
        <fullName evidence="2">Uncharacterized protein</fullName>
    </submittedName>
</protein>
<keyword evidence="3" id="KW-1185">Reference proteome</keyword>
<dbReference type="OrthoDB" id="774557at2759"/>
<evidence type="ECO:0000313" key="2">
    <source>
        <dbReference type="EMBL" id="KOS16582.1"/>
    </source>
</evidence>
<evidence type="ECO:0000256" key="1">
    <source>
        <dbReference type="SAM" id="MobiDB-lite"/>
    </source>
</evidence>
<feature type="region of interest" description="Disordered" evidence="1">
    <location>
        <begin position="183"/>
        <end position="217"/>
    </location>
</feature>
<dbReference type="RefSeq" id="XP_017994214.1">
    <property type="nucleotide sequence ID" value="XM_018137603.1"/>
</dbReference>
<feature type="compositionally biased region" description="Polar residues" evidence="1">
    <location>
        <begin position="126"/>
        <end position="136"/>
    </location>
</feature>
<sequence>MIGIVHVLLSPYTTVEYMPAPPGVKGNAEGKTPQLVTTLRLQYLCLSTLGQRLLVPYDVMLSHLEIREIPHSLVEEIIAYGVKRERERVSDTSEHGQQEPEVKRRKMEEPPVSNPTFTEPEKASLSARSPRSITSHESSHDSNAPRFMLPRPRMTAFRFIDEYGFPSRMGHLTTRFADSMDTKKDTNTYHMSDKDGTSANVSNPFPLEQTDTVNEEW</sequence>
<dbReference type="GeneID" id="28729479"/>
<proteinExistence type="predicted"/>
<dbReference type="AlphaFoldDB" id="A0A0M9VRK5"/>
<accession>A0A0M9VRK5</accession>
<dbReference type="STRING" id="77020.A0A0M9VRK5"/>
<feature type="compositionally biased region" description="Basic and acidic residues" evidence="1">
    <location>
        <begin position="85"/>
        <end position="109"/>
    </location>
</feature>
<name>A0A0M9VRK5_9BASI</name>
<dbReference type="VEuPathDB" id="FungiDB:Malapachy_3125"/>
<organism evidence="2 3">
    <name type="scientific">Malassezia pachydermatis</name>
    <dbReference type="NCBI Taxonomy" id="77020"/>
    <lineage>
        <taxon>Eukaryota</taxon>
        <taxon>Fungi</taxon>
        <taxon>Dikarya</taxon>
        <taxon>Basidiomycota</taxon>
        <taxon>Ustilaginomycotina</taxon>
        <taxon>Malasseziomycetes</taxon>
        <taxon>Malasseziales</taxon>
        <taxon>Malasseziaceae</taxon>
        <taxon>Malassezia</taxon>
    </lineage>
</organism>
<reference evidence="2 3" key="1">
    <citation type="submission" date="2015-07" db="EMBL/GenBank/DDBJ databases">
        <title>Draft Genome Sequence of Malassezia furfur CBS1878 and Malassezia pachydermatis CBS1879.</title>
        <authorList>
            <person name="Triana S."/>
            <person name="Ohm R."/>
            <person name="Gonzalez A."/>
            <person name="DeCock H."/>
            <person name="Restrepo S."/>
            <person name="Celis A."/>
        </authorList>
    </citation>
    <scope>NUCLEOTIDE SEQUENCE [LARGE SCALE GENOMIC DNA]</scope>
    <source>
        <strain evidence="2 3">CBS 1879</strain>
    </source>
</reference>
<comment type="caution">
    <text evidence="2">The sequence shown here is derived from an EMBL/GenBank/DDBJ whole genome shotgun (WGS) entry which is preliminary data.</text>
</comment>